<evidence type="ECO:0000256" key="2">
    <source>
        <dbReference type="ARBA" id="ARBA00010682"/>
    </source>
</evidence>
<dbReference type="Gene3D" id="3.30.870.10">
    <property type="entry name" value="Endonuclease Chain A"/>
    <property type="match status" value="2"/>
</dbReference>
<dbReference type="PANTHER" id="PTHR12586">
    <property type="entry name" value="CDP-DIACYLGLYCEROL--SERINE O-PHOSPHATIDYLTRANSFERASE"/>
    <property type="match status" value="1"/>
</dbReference>
<dbReference type="PROSITE" id="PS50035">
    <property type="entry name" value="PLD"/>
    <property type="match status" value="1"/>
</dbReference>
<dbReference type="OMA" id="CLANINE"/>
<keyword evidence="10" id="KW-0547">Nucleotide-binding</keyword>
<dbReference type="EMBL" id="AFBI03000120">
    <property type="protein sequence ID" value="EJW01707.1"/>
    <property type="molecule type" value="Genomic_DNA"/>
</dbReference>
<keyword evidence="8 10" id="KW-1208">Phospholipid metabolism</keyword>
<keyword evidence="7 10" id="KW-0594">Phospholipid biosynthesis</keyword>
<evidence type="ECO:0000256" key="9">
    <source>
        <dbReference type="ARBA" id="ARBA00048586"/>
    </source>
</evidence>
<evidence type="ECO:0000256" key="3">
    <source>
        <dbReference type="ARBA" id="ARBA00022516"/>
    </source>
</evidence>
<dbReference type="SMART" id="SM00155">
    <property type="entry name" value="PLDc"/>
    <property type="match status" value="2"/>
</dbReference>
<reference evidence="12 13" key="1">
    <citation type="submission" date="2011-08" db="EMBL/GenBank/DDBJ databases">
        <authorList>
            <person name="Liu Z.J."/>
            <person name="Shi F.L."/>
            <person name="Lu J.Q."/>
            <person name="Li M."/>
            <person name="Wang Z.L."/>
        </authorList>
    </citation>
    <scope>NUCLEOTIDE SEQUENCE [LARGE SCALE GENOMIC DNA]</scope>
    <source>
        <strain evidence="12 13">USNM 41457</strain>
    </source>
</reference>
<proteinExistence type="inferred from homology"/>
<protein>
    <recommendedName>
        <fullName evidence="10">CDP-diacylglycerol--glycerol-3-phosphate 3-phosphatidyltransferase</fullName>
        <ecNumber evidence="10">2.7.8.5</ecNumber>
    </recommendedName>
</protein>
<evidence type="ECO:0000256" key="10">
    <source>
        <dbReference type="RuleBase" id="RU365024"/>
    </source>
</evidence>
<evidence type="ECO:0000256" key="1">
    <source>
        <dbReference type="ARBA" id="ARBA00005042"/>
    </source>
</evidence>
<dbReference type="EC" id="2.7.8.5" evidence="10"/>
<name>J9DK22_EDHAE</name>
<evidence type="ECO:0000259" key="11">
    <source>
        <dbReference type="PROSITE" id="PS50035"/>
    </source>
</evidence>
<dbReference type="InParanoid" id="J9DK22"/>
<gene>
    <name evidence="12" type="ORF">EDEG_03769</name>
</gene>
<comment type="subcellular location">
    <subcellularLocation>
        <location evidence="10">Mitochondrion</location>
    </subcellularLocation>
</comment>
<keyword evidence="5" id="KW-0677">Repeat</keyword>
<keyword evidence="10" id="KW-0067">ATP-binding</keyword>
<dbReference type="InterPro" id="IPR016270">
    <property type="entry name" value="PGS1"/>
</dbReference>
<dbReference type="PANTHER" id="PTHR12586:SF1">
    <property type="entry name" value="CDP-DIACYLGLYCEROL--GLYCEROL-3-PHOSPHATE 3-PHOSPHATIDYLTRANSFERASE, MITOCHONDRIAL"/>
    <property type="match status" value="1"/>
</dbReference>
<feature type="domain" description="PLD phosphodiesterase" evidence="11">
    <location>
        <begin position="126"/>
        <end position="152"/>
    </location>
</feature>
<keyword evidence="10" id="KW-0496">Mitochondrion</keyword>
<dbReference type="SUPFAM" id="SSF56024">
    <property type="entry name" value="Phospholipase D/nuclease"/>
    <property type="match status" value="1"/>
</dbReference>
<reference evidence="13" key="2">
    <citation type="submission" date="2015-07" db="EMBL/GenBank/DDBJ databases">
        <title>Contrasting host-pathogen interactions and genome evolution in two generalist and specialist microsporidian pathogens of mosquitoes.</title>
        <authorList>
            <consortium name="The Broad Institute Genomics Platform"/>
            <consortium name="The Broad Institute Genome Sequencing Center for Infectious Disease"/>
            <person name="Cuomo C.A."/>
            <person name="Sanscrainte N.D."/>
            <person name="Goldberg J.M."/>
            <person name="Heiman D."/>
            <person name="Young S."/>
            <person name="Zeng Q."/>
            <person name="Becnel J.J."/>
            <person name="Birren B.W."/>
        </authorList>
    </citation>
    <scope>NUCLEOTIDE SEQUENCE [LARGE SCALE GENOMIC DNA]</scope>
    <source>
        <strain evidence="13">USNM 41457</strain>
    </source>
</reference>
<organism evidence="12 13">
    <name type="scientific">Edhazardia aedis (strain USNM 41457)</name>
    <name type="common">Microsporidian parasite</name>
    <dbReference type="NCBI Taxonomy" id="1003232"/>
    <lineage>
        <taxon>Eukaryota</taxon>
        <taxon>Fungi</taxon>
        <taxon>Fungi incertae sedis</taxon>
        <taxon>Microsporidia</taxon>
        <taxon>Edhazardia</taxon>
    </lineage>
</organism>
<evidence type="ECO:0000256" key="4">
    <source>
        <dbReference type="ARBA" id="ARBA00022679"/>
    </source>
</evidence>
<comment type="similarity">
    <text evidence="2 10">Belongs to the CDP-alcohol phosphatidyltransferase class-II family.</text>
</comment>
<dbReference type="STRING" id="1003232.J9DK22"/>
<evidence type="ECO:0000256" key="5">
    <source>
        <dbReference type="ARBA" id="ARBA00022737"/>
    </source>
</evidence>
<keyword evidence="13" id="KW-1185">Reference proteome</keyword>
<keyword evidence="3 10" id="KW-0444">Lipid biosynthesis</keyword>
<evidence type="ECO:0000313" key="12">
    <source>
        <dbReference type="EMBL" id="EJW01707.1"/>
    </source>
</evidence>
<comment type="catalytic activity">
    <reaction evidence="9 10">
        <text>a CDP-1,2-diacyl-sn-glycerol + sn-glycerol 3-phosphate = a 1,2-diacyl-sn-glycero-3-phospho-(1'-sn-glycero-3'-phosphate) + CMP + H(+)</text>
        <dbReference type="Rhea" id="RHEA:12593"/>
        <dbReference type="ChEBI" id="CHEBI:15378"/>
        <dbReference type="ChEBI" id="CHEBI:57597"/>
        <dbReference type="ChEBI" id="CHEBI:58332"/>
        <dbReference type="ChEBI" id="CHEBI:60110"/>
        <dbReference type="ChEBI" id="CHEBI:60377"/>
        <dbReference type="EC" id="2.7.8.5"/>
    </reaction>
</comment>
<dbReference type="UniPathway" id="UPA00084">
    <property type="reaction ID" value="UER00503"/>
</dbReference>
<sequence length="388" mass="45956">MNEDRKKQVLNILNAFKGYQIFEIEKINFLKNPNEYFHFIKSNLLYSEDSCLMTLCFGDSGPCLELLKILCDRKKLNKKTIVILDKNRANRSKKFFEIVNDLDINDIFEFFDTDGSIFLPSKINELVSVLHSKIYIFDDLILFSGANLNETYFTNRVDRYIYCKDNFFGNYLRLKYFRKIDTFNKFLTEKKVEGFNNNDTKTFIIEYEEKDELDILKIIFEEEFENIYLSTAYMNFTKSHFDIFENKNMKIITSSQKTNTFNDNSMVEKFINDGYTNTLLETIQRLRKAQFYEYKKEGYSFHCKGVWCFTNNMAISIIGSSNFNFRSINRDVETNFLIITIDENAFIGLQNEINTIIKECNEIFLEDVEKRETSALSRITNNGAKRFL</sequence>
<evidence type="ECO:0000256" key="6">
    <source>
        <dbReference type="ARBA" id="ARBA00023098"/>
    </source>
</evidence>
<dbReference type="VEuPathDB" id="MicrosporidiaDB:EDEG_03769"/>
<dbReference type="GO" id="GO:0008444">
    <property type="term" value="F:CDP-diacylglycerol-glycerol-3-phosphate 3-phosphatidyltransferase activity"/>
    <property type="evidence" value="ECO:0007669"/>
    <property type="project" value="UniProtKB-EC"/>
</dbReference>
<keyword evidence="4 10" id="KW-0808">Transferase</keyword>
<dbReference type="GO" id="GO:0005739">
    <property type="term" value="C:mitochondrion"/>
    <property type="evidence" value="ECO:0007669"/>
    <property type="project" value="UniProtKB-SubCell"/>
</dbReference>
<dbReference type="OrthoDB" id="10250191at2759"/>
<accession>J9DK22</accession>
<dbReference type="AlphaFoldDB" id="J9DK22"/>
<comment type="pathway">
    <text evidence="1 10">Phospholipid metabolism; phosphatidylglycerol biosynthesis; phosphatidylglycerol from CDP-diacylglycerol: step 1/2.</text>
</comment>
<evidence type="ECO:0000256" key="7">
    <source>
        <dbReference type="ARBA" id="ARBA00023209"/>
    </source>
</evidence>
<dbReference type="Proteomes" id="UP000003163">
    <property type="component" value="Unassembled WGS sequence"/>
</dbReference>
<dbReference type="InterPro" id="IPR001736">
    <property type="entry name" value="PLipase_D/transphosphatidylase"/>
</dbReference>
<dbReference type="GO" id="GO:0005524">
    <property type="term" value="F:ATP binding"/>
    <property type="evidence" value="ECO:0007669"/>
    <property type="project" value="UniProtKB-KW"/>
</dbReference>
<dbReference type="FunCoup" id="J9DK22">
    <property type="interactions" value="151"/>
</dbReference>
<comment type="caution">
    <text evidence="12">The sequence shown here is derived from an EMBL/GenBank/DDBJ whole genome shotgun (WGS) entry which is preliminary data.</text>
</comment>
<dbReference type="GO" id="GO:0032049">
    <property type="term" value="P:cardiolipin biosynthetic process"/>
    <property type="evidence" value="ECO:0007669"/>
    <property type="project" value="InterPro"/>
</dbReference>
<comment type="function">
    <text evidence="10">Functions in the biosynthesis of the anionic phospholipids phosphatidylglycerol and cardiolipin.</text>
</comment>
<evidence type="ECO:0000256" key="8">
    <source>
        <dbReference type="ARBA" id="ARBA00023264"/>
    </source>
</evidence>
<keyword evidence="6 10" id="KW-0443">Lipid metabolism</keyword>
<dbReference type="HOGENOM" id="CLU_746023_0_0_1"/>
<evidence type="ECO:0000313" key="13">
    <source>
        <dbReference type="Proteomes" id="UP000003163"/>
    </source>
</evidence>